<feature type="compositionally biased region" description="Basic residues" evidence="1">
    <location>
        <begin position="285"/>
        <end position="295"/>
    </location>
</feature>
<evidence type="ECO:0000256" key="1">
    <source>
        <dbReference type="SAM" id="MobiDB-lite"/>
    </source>
</evidence>
<evidence type="ECO:0000313" key="4">
    <source>
        <dbReference type="Proteomes" id="UP001501265"/>
    </source>
</evidence>
<evidence type="ECO:0000256" key="2">
    <source>
        <dbReference type="SAM" id="Phobius"/>
    </source>
</evidence>
<dbReference type="EMBL" id="BAABIG010000013">
    <property type="protein sequence ID" value="GAA4789647.1"/>
    <property type="molecule type" value="Genomic_DNA"/>
</dbReference>
<keyword evidence="4" id="KW-1185">Reference proteome</keyword>
<feature type="compositionally biased region" description="Basic and acidic residues" evidence="1">
    <location>
        <begin position="235"/>
        <end position="250"/>
    </location>
</feature>
<feature type="compositionally biased region" description="Basic and acidic residues" evidence="1">
    <location>
        <begin position="296"/>
        <end position="331"/>
    </location>
</feature>
<accession>A0ABP9B4T4</accession>
<feature type="transmembrane region" description="Helical" evidence="2">
    <location>
        <begin position="341"/>
        <end position="358"/>
    </location>
</feature>
<dbReference type="Proteomes" id="UP001501265">
    <property type="component" value="Unassembled WGS sequence"/>
</dbReference>
<feature type="transmembrane region" description="Helical" evidence="2">
    <location>
        <begin position="429"/>
        <end position="452"/>
    </location>
</feature>
<proteinExistence type="predicted"/>
<feature type="transmembrane region" description="Helical" evidence="2">
    <location>
        <begin position="364"/>
        <end position="384"/>
    </location>
</feature>
<name>A0ABP9B4T4_9ACTN</name>
<feature type="transmembrane region" description="Helical" evidence="2">
    <location>
        <begin position="391"/>
        <end position="409"/>
    </location>
</feature>
<organism evidence="3 4">
    <name type="scientific">Streptomyces ziwulingensis</name>
    <dbReference type="NCBI Taxonomy" id="1045501"/>
    <lineage>
        <taxon>Bacteria</taxon>
        <taxon>Bacillati</taxon>
        <taxon>Actinomycetota</taxon>
        <taxon>Actinomycetes</taxon>
        <taxon>Kitasatosporales</taxon>
        <taxon>Streptomycetaceae</taxon>
        <taxon>Streptomyces</taxon>
    </lineage>
</organism>
<feature type="region of interest" description="Disordered" evidence="1">
    <location>
        <begin position="235"/>
        <end position="332"/>
    </location>
</feature>
<reference evidence="4" key="1">
    <citation type="journal article" date="2019" name="Int. J. Syst. Evol. Microbiol.">
        <title>The Global Catalogue of Microorganisms (GCM) 10K type strain sequencing project: providing services to taxonomists for standard genome sequencing and annotation.</title>
        <authorList>
            <consortium name="The Broad Institute Genomics Platform"/>
            <consortium name="The Broad Institute Genome Sequencing Center for Infectious Disease"/>
            <person name="Wu L."/>
            <person name="Ma J."/>
        </authorList>
    </citation>
    <scope>NUCLEOTIDE SEQUENCE [LARGE SCALE GENOMIC DNA]</scope>
    <source>
        <strain evidence="4">JCM 18081</strain>
    </source>
</reference>
<feature type="compositionally biased region" description="Low complexity" evidence="1">
    <location>
        <begin position="46"/>
        <end position="58"/>
    </location>
</feature>
<gene>
    <name evidence="3" type="ORF">GCM10023220_13180</name>
</gene>
<comment type="caution">
    <text evidence="3">The sequence shown here is derived from an EMBL/GenBank/DDBJ whole genome shotgun (WGS) entry which is preliminary data.</text>
</comment>
<feature type="compositionally biased region" description="Acidic residues" evidence="1">
    <location>
        <begin position="69"/>
        <end position="80"/>
    </location>
</feature>
<feature type="region of interest" description="Disordered" evidence="1">
    <location>
        <begin position="1"/>
        <end position="109"/>
    </location>
</feature>
<keyword evidence="2" id="KW-1133">Transmembrane helix</keyword>
<evidence type="ECO:0000313" key="3">
    <source>
        <dbReference type="EMBL" id="GAA4789647.1"/>
    </source>
</evidence>
<dbReference type="RefSeq" id="WP_345617954.1">
    <property type="nucleotide sequence ID" value="NZ_BAABIG010000013.1"/>
</dbReference>
<keyword evidence="2" id="KW-0472">Membrane</keyword>
<protein>
    <submittedName>
        <fullName evidence="3">Uncharacterized protein</fullName>
    </submittedName>
</protein>
<keyword evidence="2" id="KW-0812">Transmembrane</keyword>
<sequence>MTTGSSTPRPNEYSIATAADLPAAETTTGTGTHSPFTRGGAPGSQPSAVRASAARAPAGPFDDLHDDLYVDEEPPFDEDREGARAPGRHPCEEPVTRSAPHPDTAAYGDPVGDLVRAAVADRPLEEVVTLITTLQRSPQYARATVDALRAVGMNRSVEDVTRLVGLLTRPPRDADSADEAIRAAAESRPVEDVTRLMALLHRTPLLPHCGEEAVRAAATGRPVEELVRLIGRLGEERPDPLGRPYERALDDPGFDDDPQDTGHGRRSGRSGGALGALLAGAGRGGRARSRAPRRGRTADTRQDRDQDQDRDQYQDGAPDRDPARSSARDTAARSAPLSSRLAVAVLAGCGIAFFPLHAEGTSARAYGVALGLSALCLVLALVLTLRPAVPVLAVAVVGPVALAAGRLYAGTAPGSRPARVMDLTLAPAWIAVTAAAAASLAALTALCVRVAAQPPGRWAARPVAEARPTAD</sequence>